<accession>A0A443NLS6</accession>
<keyword evidence="3" id="KW-1185">Reference proteome</keyword>
<evidence type="ECO:0000256" key="1">
    <source>
        <dbReference type="SAM" id="MobiDB-lite"/>
    </source>
</evidence>
<dbReference type="PANTHER" id="PTHR31008:SF15">
    <property type="entry name" value="GPI-ANCHORED ADHESIN-LIKE PROTEIN"/>
    <property type="match status" value="1"/>
</dbReference>
<organism evidence="2 3">
    <name type="scientific">Cinnamomum micranthum f. kanehirae</name>
    <dbReference type="NCBI Taxonomy" id="337451"/>
    <lineage>
        <taxon>Eukaryota</taxon>
        <taxon>Viridiplantae</taxon>
        <taxon>Streptophyta</taxon>
        <taxon>Embryophyta</taxon>
        <taxon>Tracheophyta</taxon>
        <taxon>Spermatophyta</taxon>
        <taxon>Magnoliopsida</taxon>
        <taxon>Magnoliidae</taxon>
        <taxon>Laurales</taxon>
        <taxon>Lauraceae</taxon>
        <taxon>Cinnamomum</taxon>
    </lineage>
</organism>
<dbReference type="EMBL" id="QPKB01000003">
    <property type="protein sequence ID" value="RWR79457.1"/>
    <property type="molecule type" value="Genomic_DNA"/>
</dbReference>
<name>A0A443NLS6_9MAGN</name>
<dbReference type="Proteomes" id="UP000283530">
    <property type="component" value="Unassembled WGS sequence"/>
</dbReference>
<evidence type="ECO:0008006" key="4">
    <source>
        <dbReference type="Google" id="ProtNLM"/>
    </source>
</evidence>
<evidence type="ECO:0000313" key="2">
    <source>
        <dbReference type="EMBL" id="RWR79457.1"/>
    </source>
</evidence>
<feature type="compositionally biased region" description="Polar residues" evidence="1">
    <location>
        <begin position="973"/>
        <end position="988"/>
    </location>
</feature>
<feature type="region of interest" description="Disordered" evidence="1">
    <location>
        <begin position="600"/>
        <end position="621"/>
    </location>
</feature>
<sequence length="994" mass="109433">MKSDSALDYAIFQLSPKRSRCELFVSGEGKTEKLASGLVKPFVSNLKVAEEQVAQAVQSIKLEVGKQKDVGKWFTKGTLERFVRFVSTPEVLELVNTFDAEMSQLEVARRIYAQGAVRDQHSGENETGAAAAADVTKKELLRAIDVRLVAVKQDLCAACARASAAGFNPDNVSELLLFADRFGAHRLKDACSNFISLCQRQPELVNSLKGIDDPAIRSSFGSDMSIDDTTEEMLSLKSIEPQQHRQHSYQCNQEQDTSRVSDLSKPAISQPKHSTSASFPACRSMREPSTECDEGRESEVASKKDTEKAMDVSPPLSTQQPARRLSVQDRINMFENKQKEQSGSGSGVSKTIASGKVPDLRRLSSDISSSSAASSVVEKAVLRRWSGASDMSVERKENDHCDDMMTLTSSLNSQTHKDVNILKDTAISQSQSGSKEDLNSLQTAQFKAISGSSADNAGLQEQATSRTGIFPVKGDSGRAKDQNVSDILLKGSISGMTEDVGLNDAVAAQGQNRTLLSGAEHVKMKDQGSSWTLSGAVLIRTEHPGYINQVAFHTESNTSSGSVENVNWKVSASSQGPFEALSSRADERNHHAPQISLRASPRREEDVGLKGQPASWQQSGTYSSKTEEVFLESKDSMGSQFQVKAFPGKAEDIAKDPTTSQTQYRSFAGGAEVGKSDPSISLSQWRAFPGKAKEVGKKEAMASQAQHGASVSAKLEESRERDSGFQGMKLHRQSSASEQNKRFQVKQDQNTFLSGNEEPSLMGRKASQTLDTTDQASINIFEPIQKFRQSKGNQELNDELQVKANELEKLFAAHKRRVPGDQMASARRNKMVDAQVEQHFSAVEKKLGKASSTQLFQENEVRELSGNFSSALELDVSLLMKMVDSQANNSKQPSNFGPSEDIRGEFYERYMQKRDAKLNEEWVSKRAQKEAKMKEMHDCLERSKAEMEAKFSVSADRRDSGLHVRRRAERLRSFSSHSSMRKQGTVSTRRAFPE</sequence>
<comment type="caution">
    <text evidence="2">The sequence shown here is derived from an EMBL/GenBank/DDBJ whole genome shotgun (WGS) entry which is preliminary data.</text>
</comment>
<feature type="region of interest" description="Disordered" evidence="1">
    <location>
        <begin position="453"/>
        <end position="479"/>
    </location>
</feature>
<gene>
    <name evidence="2" type="ORF">CKAN_00802900</name>
</gene>
<protein>
    <recommendedName>
        <fullName evidence="4">COP1-interacting protein 7</fullName>
    </recommendedName>
</protein>
<dbReference type="AlphaFoldDB" id="A0A443NLS6"/>
<feature type="region of interest" description="Disordered" evidence="1">
    <location>
        <begin position="240"/>
        <end position="324"/>
    </location>
</feature>
<feature type="compositionally biased region" description="Polar residues" evidence="1">
    <location>
        <begin position="248"/>
        <end position="261"/>
    </location>
</feature>
<feature type="compositionally biased region" description="Polar residues" evidence="1">
    <location>
        <begin position="453"/>
        <end position="467"/>
    </location>
</feature>
<feature type="compositionally biased region" description="Basic and acidic residues" evidence="1">
    <location>
        <begin position="714"/>
        <end position="723"/>
    </location>
</feature>
<proteinExistence type="predicted"/>
<feature type="compositionally biased region" description="Basic and acidic residues" evidence="1">
    <location>
        <begin position="950"/>
        <end position="962"/>
    </location>
</feature>
<feature type="region of interest" description="Disordered" evidence="1">
    <location>
        <begin position="705"/>
        <end position="744"/>
    </location>
</feature>
<feature type="region of interest" description="Disordered" evidence="1">
    <location>
        <begin position="950"/>
        <end position="994"/>
    </location>
</feature>
<reference evidence="2 3" key="1">
    <citation type="journal article" date="2019" name="Nat. Plants">
        <title>Stout camphor tree genome fills gaps in understanding of flowering plant genome evolution.</title>
        <authorList>
            <person name="Chaw S.M."/>
            <person name="Liu Y.C."/>
            <person name="Wu Y.W."/>
            <person name="Wang H.Y."/>
            <person name="Lin C.I."/>
            <person name="Wu C.S."/>
            <person name="Ke H.M."/>
            <person name="Chang L.Y."/>
            <person name="Hsu C.Y."/>
            <person name="Yang H.T."/>
            <person name="Sudianto E."/>
            <person name="Hsu M.H."/>
            <person name="Wu K.P."/>
            <person name="Wang L.N."/>
            <person name="Leebens-Mack J.H."/>
            <person name="Tsai I.J."/>
        </authorList>
    </citation>
    <scope>NUCLEOTIDE SEQUENCE [LARGE SCALE GENOMIC DNA]</scope>
    <source>
        <strain evidence="3">cv. Chaw 1501</strain>
        <tissue evidence="2">Young leaves</tissue>
    </source>
</reference>
<evidence type="ECO:0000313" key="3">
    <source>
        <dbReference type="Proteomes" id="UP000283530"/>
    </source>
</evidence>
<dbReference type="PANTHER" id="PTHR31008">
    <property type="entry name" value="COP1-INTERACTING PROTEIN-RELATED"/>
    <property type="match status" value="1"/>
</dbReference>
<feature type="compositionally biased region" description="Basic and acidic residues" evidence="1">
    <location>
        <begin position="284"/>
        <end position="310"/>
    </location>
</feature>
<dbReference type="CDD" id="cd14733">
    <property type="entry name" value="BACK"/>
    <property type="match status" value="1"/>
</dbReference>
<dbReference type="OrthoDB" id="767933at2759"/>